<evidence type="ECO:0000256" key="1">
    <source>
        <dbReference type="SAM" id="Phobius"/>
    </source>
</evidence>
<name>A0ABR8MZK3_9BACL</name>
<evidence type="ECO:0000313" key="3">
    <source>
        <dbReference type="EMBL" id="MBD3921362.1"/>
    </source>
</evidence>
<dbReference type="InterPro" id="IPR000836">
    <property type="entry name" value="PRTase_dom"/>
</dbReference>
<dbReference type="GO" id="GO:0016757">
    <property type="term" value="F:glycosyltransferase activity"/>
    <property type="evidence" value="ECO:0007669"/>
    <property type="project" value="UniProtKB-KW"/>
</dbReference>
<feature type="domain" description="Phosphoribosyltransferase" evidence="2">
    <location>
        <begin position="71"/>
        <end position="125"/>
    </location>
</feature>
<dbReference type="Gene3D" id="3.40.50.2020">
    <property type="match status" value="1"/>
</dbReference>
<feature type="transmembrane region" description="Helical" evidence="1">
    <location>
        <begin position="33"/>
        <end position="56"/>
    </location>
</feature>
<dbReference type="SUPFAM" id="SSF53271">
    <property type="entry name" value="PRTase-like"/>
    <property type="match status" value="1"/>
</dbReference>
<dbReference type="EMBL" id="JACXZA010000005">
    <property type="protein sequence ID" value="MBD3921362.1"/>
    <property type="molecule type" value="Genomic_DNA"/>
</dbReference>
<dbReference type="Proteomes" id="UP000609346">
    <property type="component" value="Unassembled WGS sequence"/>
</dbReference>
<keyword evidence="1" id="KW-1133">Transmembrane helix</keyword>
<keyword evidence="3" id="KW-0808">Transferase</keyword>
<keyword evidence="1" id="KW-0472">Membrane</keyword>
<dbReference type="CDD" id="cd06223">
    <property type="entry name" value="PRTases_typeI"/>
    <property type="match status" value="1"/>
</dbReference>
<proteinExistence type="predicted"/>
<evidence type="ECO:0000313" key="4">
    <source>
        <dbReference type="Proteomes" id="UP000609346"/>
    </source>
</evidence>
<keyword evidence="4" id="KW-1185">Reference proteome</keyword>
<sequence>MRRHIYLDYNAIALRLDAMAEQIKQARHEALVIILRGGSFSGVHLAFLTGLPIYFLRYDRTLQQVSWVGSAPEQTNVLLCEDFAGSGKTLINCKQFLEDAGYKTATCVVCVDRLSASVPDYSCFWLQGEDARIILPWERYRVNHAVDLGLGHKDLEYEKVGWDMDGVFLDDVASEHYVADLENALQMRDKLLPAPYAPEMIQEDIIITGRPTQDEERTRRWLQQHHRYELELHLRDDLVEKPTSQTTGEWKAKKALELGCTHYVESDAEQAVFIAALYPQLRVIWWNSGRPMLIQASRTTLRAPQL</sequence>
<comment type="caution">
    <text evidence="3">The sequence shown here is derived from an EMBL/GenBank/DDBJ whole genome shotgun (WGS) entry which is preliminary data.</text>
</comment>
<evidence type="ECO:0000259" key="2">
    <source>
        <dbReference type="Pfam" id="PF00156"/>
    </source>
</evidence>
<gene>
    <name evidence="3" type="ORF">H8B09_21515</name>
</gene>
<dbReference type="Pfam" id="PF00156">
    <property type="entry name" value="Pribosyltran"/>
    <property type="match status" value="1"/>
</dbReference>
<accession>A0ABR8MZK3</accession>
<dbReference type="RefSeq" id="WP_191205621.1">
    <property type="nucleotide sequence ID" value="NZ_JACXZA010000005.1"/>
</dbReference>
<protein>
    <submittedName>
        <fullName evidence="3">Phosphoribosyltransferase</fullName>
    </submittedName>
</protein>
<organism evidence="3 4">
    <name type="scientific">Paenibacillus terricola</name>
    <dbReference type="NCBI Taxonomy" id="2763503"/>
    <lineage>
        <taxon>Bacteria</taxon>
        <taxon>Bacillati</taxon>
        <taxon>Bacillota</taxon>
        <taxon>Bacilli</taxon>
        <taxon>Bacillales</taxon>
        <taxon>Paenibacillaceae</taxon>
        <taxon>Paenibacillus</taxon>
    </lineage>
</organism>
<keyword evidence="1" id="KW-0812">Transmembrane</keyword>
<keyword evidence="3" id="KW-0328">Glycosyltransferase</keyword>
<reference evidence="3 4" key="1">
    <citation type="submission" date="2020-09" db="EMBL/GenBank/DDBJ databases">
        <title>Paenibacillus sp. strain PR3 16S rRNA gene Genome sequencing and assembly.</title>
        <authorList>
            <person name="Kim J."/>
        </authorList>
    </citation>
    <scope>NUCLEOTIDE SEQUENCE [LARGE SCALE GENOMIC DNA]</scope>
    <source>
        <strain evidence="3 4">PR3</strain>
    </source>
</reference>
<dbReference type="InterPro" id="IPR029057">
    <property type="entry name" value="PRTase-like"/>
</dbReference>